<dbReference type="PANTHER" id="PTHR34075:SF5">
    <property type="entry name" value="BLR3430 PROTEIN"/>
    <property type="match status" value="1"/>
</dbReference>
<comment type="caution">
    <text evidence="3">The sequence shown here is derived from an EMBL/GenBank/DDBJ whole genome shotgun (WGS) entry which is preliminary data.</text>
</comment>
<dbReference type="Proteomes" id="UP000599312">
    <property type="component" value="Unassembled WGS sequence"/>
</dbReference>
<accession>A0A931FSM7</accession>
<organism evidence="3 4">
    <name type="scientific">Microvirga alba</name>
    <dbReference type="NCBI Taxonomy" id="2791025"/>
    <lineage>
        <taxon>Bacteria</taxon>
        <taxon>Pseudomonadati</taxon>
        <taxon>Pseudomonadota</taxon>
        <taxon>Alphaproteobacteria</taxon>
        <taxon>Hyphomicrobiales</taxon>
        <taxon>Methylobacteriaceae</taxon>
        <taxon>Microvirga</taxon>
    </lineage>
</organism>
<dbReference type="InterPro" id="IPR052513">
    <property type="entry name" value="Thioester_dehydratase-like"/>
</dbReference>
<protein>
    <submittedName>
        <fullName evidence="3">OB-fold domain-containing protein</fullName>
    </submittedName>
</protein>
<dbReference type="InterPro" id="IPR012340">
    <property type="entry name" value="NA-bd_OB-fold"/>
</dbReference>
<evidence type="ECO:0000259" key="2">
    <source>
        <dbReference type="Pfam" id="PF12172"/>
    </source>
</evidence>
<dbReference type="PANTHER" id="PTHR34075">
    <property type="entry name" value="BLR3430 PROTEIN"/>
    <property type="match status" value="1"/>
</dbReference>
<dbReference type="SUPFAM" id="SSF50249">
    <property type="entry name" value="Nucleic acid-binding proteins"/>
    <property type="match status" value="1"/>
</dbReference>
<keyword evidence="4" id="KW-1185">Reference proteome</keyword>
<name>A0A931FSM7_9HYPH</name>
<evidence type="ECO:0000259" key="1">
    <source>
        <dbReference type="Pfam" id="PF01796"/>
    </source>
</evidence>
<dbReference type="AlphaFoldDB" id="A0A931FSM7"/>
<sequence>MTERVFIEPQPTSETQTFWEAAKEGRFFIKRCDACEKAHWYPREHCPFCTSMDTKWVEASGEGVIYSFSIMRRAKPPYVMAYVTLSEGPTMMTNLIECDPVALRIGDPVSVAFVETAEGNALPMFKPKAGAVR</sequence>
<dbReference type="Gene3D" id="6.10.30.10">
    <property type="match status" value="1"/>
</dbReference>
<reference evidence="3" key="1">
    <citation type="submission" date="2020-11" db="EMBL/GenBank/DDBJ databases">
        <authorList>
            <person name="Kim M.K."/>
        </authorList>
    </citation>
    <scope>NUCLEOTIDE SEQUENCE</scope>
    <source>
        <strain evidence="3">BT350</strain>
    </source>
</reference>
<evidence type="ECO:0000313" key="4">
    <source>
        <dbReference type="Proteomes" id="UP000599312"/>
    </source>
</evidence>
<gene>
    <name evidence="3" type="ORF">I2H38_10760</name>
</gene>
<dbReference type="InterPro" id="IPR022002">
    <property type="entry name" value="ChsH2_Znr"/>
</dbReference>
<dbReference type="Pfam" id="PF12172">
    <property type="entry name" value="zf-ChsH2"/>
    <property type="match status" value="1"/>
</dbReference>
<evidence type="ECO:0000313" key="3">
    <source>
        <dbReference type="EMBL" id="MBF9233856.1"/>
    </source>
</evidence>
<dbReference type="RefSeq" id="WP_196271846.1">
    <property type="nucleotide sequence ID" value="NZ_JADQDO010000004.1"/>
</dbReference>
<dbReference type="EMBL" id="JADQDO010000004">
    <property type="protein sequence ID" value="MBF9233856.1"/>
    <property type="molecule type" value="Genomic_DNA"/>
</dbReference>
<dbReference type="InterPro" id="IPR002878">
    <property type="entry name" value="ChsH2_C"/>
</dbReference>
<dbReference type="Pfam" id="PF01796">
    <property type="entry name" value="OB_ChsH2_C"/>
    <property type="match status" value="1"/>
</dbReference>
<feature type="domain" description="ChsH2 rubredoxin-like zinc ribbon" evidence="2">
    <location>
        <begin position="19"/>
        <end position="49"/>
    </location>
</feature>
<proteinExistence type="predicted"/>
<feature type="domain" description="ChsH2 C-terminal OB-fold" evidence="1">
    <location>
        <begin position="56"/>
        <end position="114"/>
    </location>
</feature>